<evidence type="ECO:0000256" key="3">
    <source>
        <dbReference type="ARBA" id="ARBA00005822"/>
    </source>
</evidence>
<keyword evidence="5" id="KW-0963">Cytoplasm</keyword>
<feature type="domain" description="BBSome complex member BBS5 PH" evidence="10">
    <location>
        <begin position="157"/>
        <end position="211"/>
    </location>
</feature>
<dbReference type="PANTHER" id="PTHR21351:SF0">
    <property type="entry name" value="BARDET-BIEDL SYNDROME 5 PROTEIN"/>
    <property type="match status" value="1"/>
</dbReference>
<dbReference type="GO" id="GO:0032266">
    <property type="term" value="F:phosphatidylinositol-3-phosphate binding"/>
    <property type="evidence" value="ECO:0007669"/>
    <property type="project" value="TreeGrafter"/>
</dbReference>
<evidence type="ECO:0000259" key="10">
    <source>
        <dbReference type="SMART" id="SM00683"/>
    </source>
</evidence>
<dbReference type="PANTHER" id="PTHR21351">
    <property type="entry name" value="BARDET-BIEDL SYNDROME PROTEIN 5"/>
    <property type="match status" value="1"/>
</dbReference>
<organism evidence="11">
    <name type="scientific">Anopheles funestus</name>
    <name type="common">African malaria mosquito</name>
    <dbReference type="NCBI Taxonomy" id="62324"/>
    <lineage>
        <taxon>Eukaryota</taxon>
        <taxon>Metazoa</taxon>
        <taxon>Ecdysozoa</taxon>
        <taxon>Arthropoda</taxon>
        <taxon>Hexapoda</taxon>
        <taxon>Insecta</taxon>
        <taxon>Pterygota</taxon>
        <taxon>Neoptera</taxon>
        <taxon>Endopterygota</taxon>
        <taxon>Diptera</taxon>
        <taxon>Nematocera</taxon>
        <taxon>Culicoidea</taxon>
        <taxon>Culicidae</taxon>
        <taxon>Anophelinae</taxon>
        <taxon>Anopheles</taxon>
    </lineage>
</organism>
<evidence type="ECO:0000256" key="1">
    <source>
        <dbReference type="ARBA" id="ARBA00004309"/>
    </source>
</evidence>
<dbReference type="SMART" id="SM00683">
    <property type="entry name" value="DM16"/>
    <property type="match status" value="2"/>
</dbReference>
<dbReference type="GO" id="GO:0034464">
    <property type="term" value="C:BBSome"/>
    <property type="evidence" value="ECO:0007669"/>
    <property type="project" value="InterPro"/>
</dbReference>
<proteinExistence type="inferred from homology"/>
<feature type="domain" description="BBSome complex member BBS5 PH" evidence="10">
    <location>
        <begin position="27"/>
        <end position="81"/>
    </location>
</feature>
<dbReference type="PIRSF" id="PIRSF010072">
    <property type="entry name" value="DUF1448"/>
    <property type="match status" value="1"/>
</dbReference>
<dbReference type="STRING" id="62324.A0A1I8JUN2"/>
<comment type="subcellular location">
    <subcellularLocation>
        <location evidence="1">Cell projection</location>
        <location evidence="1">Cilium membrane</location>
    </subcellularLocation>
    <subcellularLocation>
        <location evidence="2">Cytoplasm</location>
        <location evidence="2">Cytoskeleton</location>
        <location evidence="2">Microtubule organizing center</location>
        <location evidence="2">Centrosome</location>
        <location evidence="2">Centriolar satellite</location>
    </subcellularLocation>
</comment>
<evidence type="ECO:0000256" key="7">
    <source>
        <dbReference type="ARBA" id="ARBA00023136"/>
    </source>
</evidence>
<evidence type="ECO:0000256" key="4">
    <source>
        <dbReference type="ARBA" id="ARBA00022475"/>
    </source>
</evidence>
<evidence type="ECO:0000256" key="9">
    <source>
        <dbReference type="ARBA" id="ARBA00023273"/>
    </source>
</evidence>
<keyword evidence="8" id="KW-0206">Cytoskeleton</keyword>
<keyword evidence="4" id="KW-1003">Cell membrane</keyword>
<dbReference type="GO" id="GO:0060170">
    <property type="term" value="C:ciliary membrane"/>
    <property type="evidence" value="ECO:0007669"/>
    <property type="project" value="UniProtKB-SubCell"/>
</dbReference>
<keyword evidence="6" id="KW-0969">Cilium</keyword>
<evidence type="ECO:0000313" key="11">
    <source>
        <dbReference type="EnsemblMetazoa" id="AFUN016163-PA"/>
    </source>
</evidence>
<dbReference type="InterPro" id="IPR014003">
    <property type="entry name" value="BBS5_PH"/>
</dbReference>
<comment type="similarity">
    <text evidence="3">Belongs to the BBS5 family.</text>
</comment>
<accession>A0A1I8JUN2</accession>
<dbReference type="GO" id="GO:0036064">
    <property type="term" value="C:ciliary basal body"/>
    <property type="evidence" value="ECO:0007669"/>
    <property type="project" value="TreeGrafter"/>
</dbReference>
<dbReference type="InterPro" id="IPR030804">
    <property type="entry name" value="BBS5/fem-3"/>
</dbReference>
<dbReference type="GO" id="GO:0034451">
    <property type="term" value="C:centriolar satellite"/>
    <property type="evidence" value="ECO:0007669"/>
    <property type="project" value="UniProtKB-SubCell"/>
</dbReference>
<sequence>MNQKPVWEDREVKFDIPSVYKTTRSGEVILDVLDSVEDTKGNSGDCGRILVTNLRLIWYSITSHRFSLSIGYSCILTMNTKTVVSKVRGTTQALYVLSVGSNSRFEFIFTNLTATNTKHFASIFDVYRLYQGSTVYRELKLRSSVVVSGQLQVQPQEQIFHTINGVWNLSSDQGNLGILIVSNVRLVWYAEMNNSFNISLPYMQIASLRIRESKYGPALVIQTLETAGSYVLGFRIDPADRLGDVYKELHSLHSVYTETPVFGVFYEAPAAVERTPTESVDDIEELNATTGSEINSKFTAYLADTATRDGLGHSNRRPFYCKELGFAMESLKDGYTVKDLWDVLPSQ</sequence>
<dbReference type="GO" id="GO:0060271">
    <property type="term" value="P:cilium assembly"/>
    <property type="evidence" value="ECO:0007669"/>
    <property type="project" value="TreeGrafter"/>
</dbReference>
<evidence type="ECO:0000256" key="8">
    <source>
        <dbReference type="ARBA" id="ARBA00023212"/>
    </source>
</evidence>
<dbReference type="VEuPathDB" id="VectorBase:AFUN2_012105"/>
<dbReference type="EnsemblMetazoa" id="AFUN016163-RA">
    <property type="protein sequence ID" value="AFUN016163-PA"/>
    <property type="gene ID" value="AFUN016163"/>
</dbReference>
<keyword evidence="9" id="KW-0966">Cell projection</keyword>
<evidence type="ECO:0000256" key="2">
    <source>
        <dbReference type="ARBA" id="ARBA00004607"/>
    </source>
</evidence>
<dbReference type="VEuPathDB" id="VectorBase:AFUN016163"/>
<dbReference type="InterPro" id="IPR006606">
    <property type="entry name" value="BBL5"/>
</dbReference>
<reference evidence="11" key="1">
    <citation type="submission" date="2020-05" db="UniProtKB">
        <authorList>
            <consortium name="EnsemblMetazoa"/>
        </authorList>
    </citation>
    <scope>IDENTIFICATION</scope>
    <source>
        <strain evidence="11">FUMOZ</strain>
    </source>
</reference>
<dbReference type="AlphaFoldDB" id="A0A1I8JUN2"/>
<protein>
    <recommendedName>
        <fullName evidence="10">BBSome complex member BBS5 PH domain-containing protein</fullName>
    </recommendedName>
</protein>
<dbReference type="Pfam" id="PF07289">
    <property type="entry name" value="BBL5"/>
    <property type="match status" value="1"/>
</dbReference>
<keyword evidence="7" id="KW-0472">Membrane</keyword>
<name>A0A1I8JUN2_ANOFN</name>
<evidence type="ECO:0000256" key="5">
    <source>
        <dbReference type="ARBA" id="ARBA00022490"/>
    </source>
</evidence>
<evidence type="ECO:0000256" key="6">
    <source>
        <dbReference type="ARBA" id="ARBA00023069"/>
    </source>
</evidence>